<feature type="domain" description="Formiminotransferase N-terminal subdomain" evidence="2">
    <location>
        <begin position="65"/>
        <end position="258"/>
    </location>
</feature>
<dbReference type="GO" id="GO:0016740">
    <property type="term" value="F:transferase activity"/>
    <property type="evidence" value="ECO:0007669"/>
    <property type="project" value="InterPro"/>
</dbReference>
<dbReference type="InterPro" id="IPR051623">
    <property type="entry name" value="FTCD"/>
</dbReference>
<evidence type="ECO:0000313" key="3">
    <source>
        <dbReference type="EMBL" id="KAG6717855.1"/>
    </source>
</evidence>
<dbReference type="InterPro" id="IPR012886">
    <property type="entry name" value="Formiminotransferase_N"/>
</dbReference>
<dbReference type="PANTHER" id="PTHR12234:SF1">
    <property type="entry name" value="FORMIMINOTRANSFERASE N-TERMINAL SUBDOMAIN-CONTAINING PROTEIN"/>
    <property type="match status" value="1"/>
</dbReference>
<sequence length="360" mass="38881">MGVFKELSEVKPGGTHGGDPRGRWSEWGVTQLVVVVWFEIAIALSQSLSLQSVAGSEEKNMSKLILACCKVYISESRNRAALETIERAAKLYPEAAIINKFEDETYNRVGYTLASKLHPKPSCDPCPLRSAVLAMVKAAFETIDLELHCGSHPRLGVVDHICFHPLAYASLDQTAGVAKSLAADIGSRMQVPTFLYGAAHEEGRTLDSIRRELGYFKPNSSGTQWAGGPRSESLLLKPDGGPAHMSGAQGVVVIGATRWVDNYNVPVFSADITALRRIAKRVSERGGGLPSVQAMALAHGEVVTEIACNLLEPSKVGGDRVQQEVERLATEEGMVVGKGYFTDLSQEEIVDAFLKLGPCM</sequence>
<reference evidence="3" key="1">
    <citation type="submission" date="2021-01" db="EMBL/GenBank/DDBJ databases">
        <authorList>
            <person name="Lovell J.T."/>
            <person name="Bentley N."/>
            <person name="Bhattarai G."/>
            <person name="Jenkins J.W."/>
            <person name="Sreedasyam A."/>
            <person name="Alarcon Y."/>
            <person name="Bock C."/>
            <person name="Boston L."/>
            <person name="Carlson J."/>
            <person name="Cervantes K."/>
            <person name="Clermont K."/>
            <person name="Krom N."/>
            <person name="Kubenka K."/>
            <person name="Mamidi S."/>
            <person name="Mattison C."/>
            <person name="Monteros M."/>
            <person name="Pisani C."/>
            <person name="Plott C."/>
            <person name="Rajasekar S."/>
            <person name="Rhein H.S."/>
            <person name="Rohla C."/>
            <person name="Song M."/>
            <person name="Hilaire R.S."/>
            <person name="Shu S."/>
            <person name="Wells L."/>
            <person name="Wang X."/>
            <person name="Webber J."/>
            <person name="Heerema R.J."/>
            <person name="Klein P."/>
            <person name="Conner P."/>
            <person name="Grauke L."/>
            <person name="Grimwood J."/>
            <person name="Schmutz J."/>
            <person name="Randall J.J."/>
        </authorList>
    </citation>
    <scope>NUCLEOTIDE SEQUENCE</scope>
    <source>
        <tissue evidence="3">Leaf</tissue>
    </source>
</reference>
<gene>
    <name evidence="3" type="ORF">I3842_04G120900</name>
</gene>
<dbReference type="SMART" id="SM01222">
    <property type="entry name" value="FTCD_N"/>
    <property type="match status" value="1"/>
</dbReference>
<evidence type="ECO:0000313" key="4">
    <source>
        <dbReference type="Proteomes" id="UP000811246"/>
    </source>
</evidence>
<dbReference type="PANTHER" id="PTHR12234">
    <property type="entry name" value="FORMIMINOTRANSFERASE-CYCLODEAMINASE"/>
    <property type="match status" value="1"/>
</dbReference>
<organism evidence="3 4">
    <name type="scientific">Carya illinoinensis</name>
    <name type="common">Pecan</name>
    <dbReference type="NCBI Taxonomy" id="32201"/>
    <lineage>
        <taxon>Eukaryota</taxon>
        <taxon>Viridiplantae</taxon>
        <taxon>Streptophyta</taxon>
        <taxon>Embryophyta</taxon>
        <taxon>Tracheophyta</taxon>
        <taxon>Spermatophyta</taxon>
        <taxon>Magnoliopsida</taxon>
        <taxon>eudicotyledons</taxon>
        <taxon>Gunneridae</taxon>
        <taxon>Pentapetalae</taxon>
        <taxon>rosids</taxon>
        <taxon>fabids</taxon>
        <taxon>Fagales</taxon>
        <taxon>Juglandaceae</taxon>
        <taxon>Carya</taxon>
    </lineage>
</organism>
<dbReference type="EMBL" id="CM031828">
    <property type="protein sequence ID" value="KAG6717855.1"/>
    <property type="molecule type" value="Genomic_DNA"/>
</dbReference>
<dbReference type="Proteomes" id="UP000811246">
    <property type="component" value="Chromosome 4"/>
</dbReference>
<dbReference type="Pfam" id="PF07837">
    <property type="entry name" value="FTCD_N"/>
    <property type="match status" value="1"/>
</dbReference>
<dbReference type="AlphaFoldDB" id="A0A922FDM1"/>
<evidence type="ECO:0000256" key="1">
    <source>
        <dbReference type="SAM" id="MobiDB-lite"/>
    </source>
</evidence>
<evidence type="ECO:0000259" key="2">
    <source>
        <dbReference type="SMART" id="SM01222"/>
    </source>
</evidence>
<proteinExistence type="predicted"/>
<dbReference type="GO" id="GO:0005542">
    <property type="term" value="F:folic acid binding"/>
    <property type="evidence" value="ECO:0007669"/>
    <property type="project" value="InterPro"/>
</dbReference>
<comment type="caution">
    <text evidence="3">The sequence shown here is derived from an EMBL/GenBank/DDBJ whole genome shotgun (WGS) entry which is preliminary data.</text>
</comment>
<name>A0A922FDM1_CARIL</name>
<protein>
    <recommendedName>
        <fullName evidence="2">Formiminotransferase N-terminal subdomain domain-containing protein</fullName>
    </recommendedName>
</protein>
<feature type="region of interest" description="Disordered" evidence="1">
    <location>
        <begin position="1"/>
        <end position="22"/>
    </location>
</feature>
<accession>A0A922FDM1</accession>